<organism evidence="3 4">
    <name type="scientific">Rhodofomes roseus</name>
    <dbReference type="NCBI Taxonomy" id="34475"/>
    <lineage>
        <taxon>Eukaryota</taxon>
        <taxon>Fungi</taxon>
        <taxon>Dikarya</taxon>
        <taxon>Basidiomycota</taxon>
        <taxon>Agaricomycotina</taxon>
        <taxon>Agaricomycetes</taxon>
        <taxon>Polyporales</taxon>
        <taxon>Rhodofomes</taxon>
    </lineage>
</organism>
<evidence type="ECO:0000313" key="4">
    <source>
        <dbReference type="Proteomes" id="UP000298390"/>
    </source>
</evidence>
<evidence type="ECO:0000313" key="3">
    <source>
        <dbReference type="EMBL" id="TFY50874.1"/>
    </source>
</evidence>
<name>A0A4Y9XKV4_9APHY</name>
<dbReference type="Proteomes" id="UP000298390">
    <property type="component" value="Unassembled WGS sequence"/>
</dbReference>
<reference evidence="3 4" key="1">
    <citation type="submission" date="2019-01" db="EMBL/GenBank/DDBJ databases">
        <title>Genome sequencing of the rare red list fungi Fomitopsis rosea.</title>
        <authorList>
            <person name="Buettner E."/>
            <person name="Kellner H."/>
        </authorList>
    </citation>
    <scope>NUCLEOTIDE SEQUENCE [LARGE SCALE GENOMIC DNA]</scope>
    <source>
        <strain evidence="3 4">DSM 105464</strain>
    </source>
</reference>
<feature type="region of interest" description="Disordered" evidence="1">
    <location>
        <begin position="18"/>
        <end position="37"/>
    </location>
</feature>
<dbReference type="SUPFAM" id="SSF55658">
    <property type="entry name" value="L9 N-domain-like"/>
    <property type="match status" value="1"/>
</dbReference>
<dbReference type="AlphaFoldDB" id="A0A4Y9XKV4"/>
<dbReference type="Gene3D" id="3.40.970.10">
    <property type="entry name" value="Ribonuclease H1, N-terminal domain"/>
    <property type="match status" value="1"/>
</dbReference>
<comment type="caution">
    <text evidence="3">The sequence shown here is derived from an EMBL/GenBank/DDBJ whole genome shotgun (WGS) entry which is preliminary data.</text>
</comment>
<dbReference type="Pfam" id="PF01693">
    <property type="entry name" value="Cauli_VI"/>
    <property type="match status" value="1"/>
</dbReference>
<dbReference type="InterPro" id="IPR011320">
    <property type="entry name" value="RNase_H1_N"/>
</dbReference>
<dbReference type="InterPro" id="IPR037056">
    <property type="entry name" value="RNase_H1_N_sf"/>
</dbReference>
<accession>A0A4Y9XKV4</accession>
<dbReference type="STRING" id="34475.A0A4Y9XKV4"/>
<feature type="domain" description="Ribonuclease H1 N-terminal" evidence="2">
    <location>
        <begin position="69"/>
        <end position="109"/>
    </location>
</feature>
<dbReference type="InterPro" id="IPR009027">
    <property type="entry name" value="Ribosomal_bL9/RNase_H1_N"/>
</dbReference>
<dbReference type="EMBL" id="SEKV01001344">
    <property type="protein sequence ID" value="TFY50874.1"/>
    <property type="molecule type" value="Genomic_DNA"/>
</dbReference>
<sequence>MPPALAVPPPALAVPPPAPATPPAGPAAPPPAPGVLPAPVLPPMGPAGLFGPGGTFVPIIDDFDPDVPKWYVVWRGVRVGVFASWDQASLYVNGVSGAAHKGHTVYSAAINAFYTGVARGTVRQLPDPAHP</sequence>
<evidence type="ECO:0000256" key="1">
    <source>
        <dbReference type="SAM" id="MobiDB-lite"/>
    </source>
</evidence>
<evidence type="ECO:0000259" key="2">
    <source>
        <dbReference type="Pfam" id="PF01693"/>
    </source>
</evidence>
<gene>
    <name evidence="3" type="ORF">EVJ58_g10851</name>
</gene>
<protein>
    <recommendedName>
        <fullName evidence="2">Ribonuclease H1 N-terminal domain-containing protein</fullName>
    </recommendedName>
</protein>
<proteinExistence type="predicted"/>